<evidence type="ECO:0000256" key="2">
    <source>
        <dbReference type="ARBA" id="ARBA00022603"/>
    </source>
</evidence>
<dbReference type="Gene3D" id="3.40.1280.10">
    <property type="match status" value="1"/>
</dbReference>
<evidence type="ECO:0000259" key="9">
    <source>
        <dbReference type="Pfam" id="PF12105"/>
    </source>
</evidence>
<dbReference type="InterPro" id="IPR033671">
    <property type="entry name" value="TrmH"/>
</dbReference>
<comment type="similarity">
    <text evidence="7">Belongs to the class IV-like SAM-binding methyltransferase superfamily. RNA methyltransferase TrmH family.</text>
</comment>
<feature type="binding site" evidence="7">
    <location>
        <position position="150"/>
    </location>
    <ligand>
        <name>S-adenosyl-L-methionine</name>
        <dbReference type="ChEBI" id="CHEBI:59789"/>
    </ligand>
</feature>
<dbReference type="STRING" id="570156.AOG27_17130"/>
<evidence type="ECO:0000256" key="7">
    <source>
        <dbReference type="HAMAP-Rule" id="MF_02060"/>
    </source>
</evidence>
<keyword evidence="4 7" id="KW-0949">S-adenosyl-L-methionine</keyword>
<comment type="catalytic activity">
    <reaction evidence="7">
        <text>guanosine(18) in tRNA + S-adenosyl-L-methionine = 2'-O-methylguanosine(18) in tRNA + S-adenosyl-L-homocysteine + H(+)</text>
        <dbReference type="Rhea" id="RHEA:20077"/>
        <dbReference type="Rhea" id="RHEA-COMP:10190"/>
        <dbReference type="Rhea" id="RHEA-COMP:10192"/>
        <dbReference type="ChEBI" id="CHEBI:15378"/>
        <dbReference type="ChEBI" id="CHEBI:57856"/>
        <dbReference type="ChEBI" id="CHEBI:59789"/>
        <dbReference type="ChEBI" id="CHEBI:74269"/>
        <dbReference type="ChEBI" id="CHEBI:74445"/>
        <dbReference type="EC" id="2.1.1.34"/>
    </reaction>
</comment>
<comment type="function">
    <text evidence="7">Catalyzes the 2'-O methylation of guanosine at position 18 in tRNA.</text>
</comment>
<comment type="caution">
    <text evidence="10">The sequence shown here is derived from an EMBL/GenBank/DDBJ whole genome shotgun (WGS) entry which is preliminary data.</text>
</comment>
<organism evidence="10 12">
    <name type="scientific">Pseudoalteromonas lipolytica</name>
    <dbReference type="NCBI Taxonomy" id="570156"/>
    <lineage>
        <taxon>Bacteria</taxon>
        <taxon>Pseudomonadati</taxon>
        <taxon>Pseudomonadota</taxon>
        <taxon>Gammaproteobacteria</taxon>
        <taxon>Alteromonadales</taxon>
        <taxon>Pseudoalteromonadaceae</taxon>
        <taxon>Pseudoalteromonas</taxon>
    </lineage>
</organism>
<gene>
    <name evidence="7 11" type="primary">trmH</name>
    <name evidence="10" type="ORF">AOG27_17130</name>
    <name evidence="11" type="ORF">PQI24_17690</name>
</gene>
<dbReference type="PANTHER" id="PTHR43453">
    <property type="entry name" value="RRNA METHYLASE-LIKE"/>
    <property type="match status" value="1"/>
</dbReference>
<dbReference type="GO" id="GO:0141100">
    <property type="term" value="F:tRNA (guanine(18)-2'-O)-methyltransferase activity"/>
    <property type="evidence" value="ECO:0007669"/>
    <property type="project" value="UniProtKB-UniRule"/>
</dbReference>
<keyword evidence="13" id="KW-1185">Reference proteome</keyword>
<dbReference type="AlphaFoldDB" id="A0A0N8HJY8"/>
<keyword evidence="1 7" id="KW-0820">tRNA-binding</keyword>
<dbReference type="InterPro" id="IPR001537">
    <property type="entry name" value="SpoU_MeTrfase"/>
</dbReference>
<evidence type="ECO:0000313" key="12">
    <source>
        <dbReference type="Proteomes" id="UP000050378"/>
    </source>
</evidence>
<keyword evidence="6 7" id="KW-0694">RNA-binding</keyword>
<dbReference type="NCBIfam" id="NF008295">
    <property type="entry name" value="PRK11081.1"/>
    <property type="match status" value="1"/>
</dbReference>
<keyword evidence="3 7" id="KW-0808">Transferase</keyword>
<evidence type="ECO:0000313" key="13">
    <source>
        <dbReference type="Proteomes" id="UP001377972"/>
    </source>
</evidence>
<dbReference type="InterPro" id="IPR022724">
    <property type="entry name" value="rRNA_MeTrfase_SpoU_C"/>
</dbReference>
<dbReference type="GO" id="GO:0002938">
    <property type="term" value="P:tRNA guanine ribose methylation"/>
    <property type="evidence" value="ECO:0007669"/>
    <property type="project" value="UniProtKB-UniRule"/>
</dbReference>
<comment type="caution">
    <text evidence="7">Lacks conserved residue(s) required for the propagation of feature annotation.</text>
</comment>
<proteinExistence type="inferred from homology"/>
<dbReference type="EMBL" id="LJTC01000012">
    <property type="protein sequence ID" value="KPM82400.1"/>
    <property type="molecule type" value="Genomic_DNA"/>
</dbReference>
<sequence>MDTTRFERVKRVLDRRQTDLTVCLEEVHKHHNLSAIARTADATGCHHVHAVWPENQKWLTNNTSGGSKNWLETHLHRNIDEAVAMMRAQNPDVQILATHLSDDAVDFREIDYTKPTAVIVGQERDGISPRALAHADKNIIIPMQGMVQSLNVSVAAALILFEAQRQREEAGLYNRDMLDAKVKHRILFEGCHPIIAEQCREKELPYPELDENGEIVADETFWNILKHTQPLEATNECK</sequence>
<dbReference type="InterPro" id="IPR029028">
    <property type="entry name" value="Alpha/beta_knot_MTases"/>
</dbReference>
<accession>A0A0N8HJY8</accession>
<dbReference type="EMBL" id="JAQPZS010000020">
    <property type="protein sequence ID" value="MEJ6497879.1"/>
    <property type="molecule type" value="Genomic_DNA"/>
</dbReference>
<evidence type="ECO:0000256" key="3">
    <source>
        <dbReference type="ARBA" id="ARBA00022679"/>
    </source>
</evidence>
<dbReference type="Pfam" id="PF00588">
    <property type="entry name" value="SpoU_methylase"/>
    <property type="match status" value="1"/>
</dbReference>
<dbReference type="PANTHER" id="PTHR43453:SF1">
    <property type="entry name" value="TRNA_RRNA METHYLTRANSFERASE SPOU TYPE DOMAIN-CONTAINING PROTEIN"/>
    <property type="match status" value="1"/>
</dbReference>
<evidence type="ECO:0000256" key="5">
    <source>
        <dbReference type="ARBA" id="ARBA00022694"/>
    </source>
</evidence>
<dbReference type="HAMAP" id="MF_02060">
    <property type="entry name" value="tRNA_methyltr_TrmH"/>
    <property type="match status" value="1"/>
</dbReference>
<feature type="binding site" evidence="7">
    <location>
        <position position="98"/>
    </location>
    <ligand>
        <name>S-adenosyl-L-methionine</name>
        <dbReference type="ChEBI" id="CHEBI:59789"/>
    </ligand>
</feature>
<feature type="binding site" evidence="7">
    <location>
        <position position="141"/>
    </location>
    <ligand>
        <name>S-adenosyl-L-methionine</name>
        <dbReference type="ChEBI" id="CHEBI:59789"/>
    </ligand>
</feature>
<dbReference type="InterPro" id="IPR029026">
    <property type="entry name" value="tRNA_m1G_MTases_N"/>
</dbReference>
<feature type="domain" description="RNA methyltransferase SpoU/TrmH type C-terminal" evidence="9">
    <location>
        <begin position="165"/>
        <end position="218"/>
    </location>
</feature>
<dbReference type="OrthoDB" id="9794400at2"/>
<name>A0A0N8HJY8_9GAMM</name>
<dbReference type="Proteomes" id="UP000050378">
    <property type="component" value="Unassembled WGS sequence"/>
</dbReference>
<evidence type="ECO:0000256" key="4">
    <source>
        <dbReference type="ARBA" id="ARBA00022691"/>
    </source>
</evidence>
<dbReference type="EC" id="2.1.1.34" evidence="7"/>
<dbReference type="RefSeq" id="WP_054554219.1">
    <property type="nucleotide sequence ID" value="NZ_JAQPZS010000020.1"/>
</dbReference>
<evidence type="ECO:0000259" key="8">
    <source>
        <dbReference type="Pfam" id="PF00588"/>
    </source>
</evidence>
<dbReference type="PATRIC" id="fig|570156.3.peg.1352"/>
<dbReference type="GO" id="GO:0000049">
    <property type="term" value="F:tRNA binding"/>
    <property type="evidence" value="ECO:0007669"/>
    <property type="project" value="UniProtKB-UniRule"/>
</dbReference>
<reference evidence="10 12" key="1">
    <citation type="submission" date="2015-09" db="EMBL/GenBank/DDBJ databases">
        <title>Draft Genome Sequence of Pseudoalteromonas lipolytica UCD-48B.</title>
        <authorList>
            <person name="Krusor M."/>
            <person name="Coil D.A."/>
            <person name="Lang J.M."/>
            <person name="Eisen J.A."/>
            <person name="Alexiev A."/>
        </authorList>
    </citation>
    <scope>NUCLEOTIDE SEQUENCE [LARGE SCALE GENOMIC DNA]</scope>
    <source>
        <strain evidence="10 12">UCD-48B</strain>
    </source>
</reference>
<dbReference type="SUPFAM" id="SSF75217">
    <property type="entry name" value="alpha/beta knot"/>
    <property type="match status" value="1"/>
</dbReference>
<keyword evidence="2 7" id="KW-0489">Methyltransferase</keyword>
<evidence type="ECO:0000313" key="11">
    <source>
        <dbReference type="EMBL" id="MEJ6497879.1"/>
    </source>
</evidence>
<dbReference type="Pfam" id="PF12105">
    <property type="entry name" value="SpoU_methylas_C"/>
    <property type="match status" value="1"/>
</dbReference>
<evidence type="ECO:0000256" key="1">
    <source>
        <dbReference type="ARBA" id="ARBA00022555"/>
    </source>
</evidence>
<dbReference type="Proteomes" id="UP001377972">
    <property type="component" value="Unassembled WGS sequence"/>
</dbReference>
<protein>
    <recommendedName>
        <fullName evidence="7">tRNA (guanosine(18)-2'-O)-methyltransferase</fullName>
        <ecNumber evidence="7">2.1.1.34</ecNumber>
    </recommendedName>
    <alternativeName>
        <fullName evidence="7">tRNA [Gm18] methyltransferase</fullName>
    </alternativeName>
</protein>
<evidence type="ECO:0000313" key="10">
    <source>
        <dbReference type="EMBL" id="KPM82400.1"/>
    </source>
</evidence>
<keyword evidence="5 7" id="KW-0819">tRNA processing</keyword>
<dbReference type="CDD" id="cd18092">
    <property type="entry name" value="SpoU-like_TrmH"/>
    <property type="match status" value="1"/>
</dbReference>
<feature type="domain" description="tRNA/rRNA methyltransferase SpoU type" evidence="8">
    <location>
        <begin position="20"/>
        <end position="161"/>
    </location>
</feature>
<reference evidence="11 13" key="2">
    <citation type="submission" date="2023-01" db="EMBL/GenBank/DDBJ databases">
        <title>Trichodesmium-associated heterotrophic epibiont bacteria.</title>
        <authorList>
            <person name="Cleveland C.S."/>
            <person name="Webb E.A."/>
        </authorList>
    </citation>
    <scope>NUCLEOTIDE SEQUENCE [LARGE SCALE GENOMIC DNA]</scope>
    <source>
        <strain evidence="11 13">USCH2</strain>
    </source>
</reference>
<evidence type="ECO:0000256" key="6">
    <source>
        <dbReference type="ARBA" id="ARBA00022884"/>
    </source>
</evidence>